<accession>A0A6N6RGC5</accession>
<organism evidence="1 2">
    <name type="scientific">Phaeocystidibacter luteus</name>
    <dbReference type="NCBI Taxonomy" id="911197"/>
    <lineage>
        <taxon>Bacteria</taxon>
        <taxon>Pseudomonadati</taxon>
        <taxon>Bacteroidota</taxon>
        <taxon>Flavobacteriia</taxon>
        <taxon>Flavobacteriales</taxon>
        <taxon>Phaeocystidibacteraceae</taxon>
        <taxon>Phaeocystidibacter</taxon>
    </lineage>
</organism>
<keyword evidence="2" id="KW-1185">Reference proteome</keyword>
<gene>
    <name evidence="1" type="ORF">F8C67_07835</name>
</gene>
<proteinExistence type="predicted"/>
<dbReference type="SUPFAM" id="SSF53335">
    <property type="entry name" value="S-adenosyl-L-methionine-dependent methyltransferases"/>
    <property type="match status" value="1"/>
</dbReference>
<dbReference type="Proteomes" id="UP000468650">
    <property type="component" value="Unassembled WGS sequence"/>
</dbReference>
<evidence type="ECO:0000313" key="2">
    <source>
        <dbReference type="Proteomes" id="UP000468650"/>
    </source>
</evidence>
<dbReference type="GO" id="GO:0008168">
    <property type="term" value="F:methyltransferase activity"/>
    <property type="evidence" value="ECO:0007669"/>
    <property type="project" value="UniProtKB-KW"/>
</dbReference>
<dbReference type="AlphaFoldDB" id="A0A6N6RGC5"/>
<keyword evidence="1" id="KW-0808">Transferase</keyword>
<dbReference type="Pfam" id="PF13489">
    <property type="entry name" value="Methyltransf_23"/>
    <property type="match status" value="1"/>
</dbReference>
<comment type="caution">
    <text evidence="1">The sequence shown here is derived from an EMBL/GenBank/DDBJ whole genome shotgun (WGS) entry which is preliminary data.</text>
</comment>
<reference evidence="1 2" key="1">
    <citation type="submission" date="2019-09" db="EMBL/GenBank/DDBJ databases">
        <title>Genomes of family Cryomorphaceae.</title>
        <authorList>
            <person name="Bowman J.P."/>
        </authorList>
    </citation>
    <scope>NUCLEOTIDE SEQUENCE [LARGE SCALE GENOMIC DNA]</scope>
    <source>
        <strain evidence="1 2">LMG 25704</strain>
    </source>
</reference>
<name>A0A6N6RGC5_9FLAO</name>
<protein>
    <submittedName>
        <fullName evidence="1">Methyltransferase domain-containing protein</fullName>
    </submittedName>
</protein>
<evidence type="ECO:0000313" key="1">
    <source>
        <dbReference type="EMBL" id="KAB2810221.1"/>
    </source>
</evidence>
<dbReference type="OrthoDB" id="2370471at2"/>
<dbReference type="Gene3D" id="3.40.50.150">
    <property type="entry name" value="Vaccinia Virus protein VP39"/>
    <property type="match status" value="1"/>
</dbReference>
<dbReference type="GO" id="GO:0032259">
    <property type="term" value="P:methylation"/>
    <property type="evidence" value="ECO:0007669"/>
    <property type="project" value="UniProtKB-KW"/>
</dbReference>
<dbReference type="InterPro" id="IPR029063">
    <property type="entry name" value="SAM-dependent_MTases_sf"/>
</dbReference>
<keyword evidence="1" id="KW-0489">Methyltransferase</keyword>
<dbReference type="EMBL" id="WBVO01000005">
    <property type="protein sequence ID" value="KAB2810221.1"/>
    <property type="molecule type" value="Genomic_DNA"/>
</dbReference>
<sequence>MVSQEDFTIVKCDSCGFLATSPRPADDQLGRYYESEDYISHSNTKKSLFSRAYQIVRNKAVRDKRKWVEQHASKGDLLDMGCGTGHFLNECKTNGWNITGVEVSEVARANAKTEHGIEPLSSFDEVSDSPAQFDAISMWHVLEHLPNLNEHLQKFHTILKENGALLIAVPNHESLDAKHYGPQWAAWDVPIHLWHFSKSSMNNLAAKNGFEIVEIKNMSFDSFYVSLLSEKYKNGSMRPIQAFLTGLRSNLAGRSSKNMSSLVYVLKKAV</sequence>
<dbReference type="PANTHER" id="PTHR43861">
    <property type="entry name" value="TRANS-ACONITATE 2-METHYLTRANSFERASE-RELATED"/>
    <property type="match status" value="1"/>
</dbReference>
<dbReference type="CDD" id="cd02440">
    <property type="entry name" value="AdoMet_MTases"/>
    <property type="match status" value="1"/>
</dbReference>